<reference evidence="1 2" key="1">
    <citation type="submission" date="2018-03" db="EMBL/GenBank/DDBJ databases">
        <title>Genomic Encyclopedia of Archaeal and Bacterial Type Strains, Phase II (KMG-II): from individual species to whole genera.</title>
        <authorList>
            <person name="Goeker M."/>
        </authorList>
    </citation>
    <scope>NUCLEOTIDE SEQUENCE [LARGE SCALE GENOMIC DNA]</scope>
    <source>
        <strain evidence="1 2">DSM 18107</strain>
    </source>
</reference>
<dbReference type="RefSeq" id="WP_106602395.1">
    <property type="nucleotide sequence ID" value="NZ_PYGK01000004.1"/>
</dbReference>
<dbReference type="Proteomes" id="UP000240978">
    <property type="component" value="Unassembled WGS sequence"/>
</dbReference>
<organism evidence="1 2">
    <name type="scientific">Chitinophaga ginsengisoli</name>
    <dbReference type="NCBI Taxonomy" id="363837"/>
    <lineage>
        <taxon>Bacteria</taxon>
        <taxon>Pseudomonadati</taxon>
        <taxon>Bacteroidota</taxon>
        <taxon>Chitinophagia</taxon>
        <taxon>Chitinophagales</taxon>
        <taxon>Chitinophagaceae</taxon>
        <taxon>Chitinophaga</taxon>
    </lineage>
</organism>
<accession>A0A2P8GE62</accession>
<gene>
    <name evidence="1" type="ORF">CLV42_104498</name>
</gene>
<name>A0A2P8GE62_9BACT</name>
<comment type="caution">
    <text evidence="1">The sequence shown here is derived from an EMBL/GenBank/DDBJ whole genome shotgun (WGS) entry which is preliminary data.</text>
</comment>
<dbReference type="AlphaFoldDB" id="A0A2P8GE62"/>
<evidence type="ECO:0000313" key="2">
    <source>
        <dbReference type="Proteomes" id="UP000240978"/>
    </source>
</evidence>
<protein>
    <submittedName>
        <fullName evidence="1">Uncharacterized protein</fullName>
    </submittedName>
</protein>
<dbReference type="EMBL" id="PYGK01000004">
    <property type="protein sequence ID" value="PSL32195.1"/>
    <property type="molecule type" value="Genomic_DNA"/>
</dbReference>
<proteinExistence type="predicted"/>
<keyword evidence="2" id="KW-1185">Reference proteome</keyword>
<sequence>MADQTTLDTLYLVSDTDKNVSLEIIIGDVGQTASSLIAIDQEEPKDHEGSLSETPLGTNRELSNKVLFITTTITDTSELSNFTEMIIRLRGGLVFREFHLSKTVEEDHQSVPYACRIKFLNV</sequence>
<evidence type="ECO:0000313" key="1">
    <source>
        <dbReference type="EMBL" id="PSL32195.1"/>
    </source>
</evidence>
<dbReference type="OrthoDB" id="667805at2"/>